<gene>
    <name evidence="2" type="ORF">H257_13444</name>
</gene>
<dbReference type="VEuPathDB" id="FungiDB:H257_13444"/>
<feature type="region of interest" description="Disordered" evidence="1">
    <location>
        <begin position="1"/>
        <end position="25"/>
    </location>
</feature>
<sequence length="84" mass="9365">MTEAKTQDAPTCHLGNMISNDVGGKKHKAAAKKPGMKKAAMFQCVQDNLAEITEIKAELDKLAQERRFMCRDESIVHVLHLSKQ</sequence>
<dbReference type="AlphaFoldDB" id="W4FWK3"/>
<dbReference type="GeneID" id="20815440"/>
<evidence type="ECO:0000256" key="1">
    <source>
        <dbReference type="SAM" id="MobiDB-lite"/>
    </source>
</evidence>
<proteinExistence type="predicted"/>
<dbReference type="RefSeq" id="XP_009839256.1">
    <property type="nucleotide sequence ID" value="XM_009840954.1"/>
</dbReference>
<evidence type="ECO:0000313" key="2">
    <source>
        <dbReference type="EMBL" id="ETV71316.1"/>
    </source>
</evidence>
<protein>
    <submittedName>
        <fullName evidence="2">Uncharacterized protein</fullName>
    </submittedName>
</protein>
<organism evidence="2">
    <name type="scientific">Aphanomyces astaci</name>
    <name type="common">Crayfish plague agent</name>
    <dbReference type="NCBI Taxonomy" id="112090"/>
    <lineage>
        <taxon>Eukaryota</taxon>
        <taxon>Sar</taxon>
        <taxon>Stramenopiles</taxon>
        <taxon>Oomycota</taxon>
        <taxon>Saprolegniomycetes</taxon>
        <taxon>Saprolegniales</taxon>
        <taxon>Verrucalvaceae</taxon>
        <taxon>Aphanomyces</taxon>
    </lineage>
</organism>
<dbReference type="EMBL" id="KI913161">
    <property type="protein sequence ID" value="ETV71316.1"/>
    <property type="molecule type" value="Genomic_DNA"/>
</dbReference>
<accession>W4FWK3</accession>
<name>W4FWK3_APHAT</name>
<reference evidence="2" key="1">
    <citation type="submission" date="2013-12" db="EMBL/GenBank/DDBJ databases">
        <title>The Genome Sequence of Aphanomyces astaci APO3.</title>
        <authorList>
            <consortium name="The Broad Institute Genomics Platform"/>
            <person name="Russ C."/>
            <person name="Tyler B."/>
            <person name="van West P."/>
            <person name="Dieguez-Uribeondo J."/>
            <person name="Young S.K."/>
            <person name="Zeng Q."/>
            <person name="Gargeya S."/>
            <person name="Fitzgerald M."/>
            <person name="Abouelleil A."/>
            <person name="Alvarado L."/>
            <person name="Chapman S.B."/>
            <person name="Gainer-Dewar J."/>
            <person name="Goldberg J."/>
            <person name="Griggs A."/>
            <person name="Gujja S."/>
            <person name="Hansen M."/>
            <person name="Howarth C."/>
            <person name="Imamovic A."/>
            <person name="Ireland A."/>
            <person name="Larimer J."/>
            <person name="McCowan C."/>
            <person name="Murphy C."/>
            <person name="Pearson M."/>
            <person name="Poon T.W."/>
            <person name="Priest M."/>
            <person name="Roberts A."/>
            <person name="Saif S."/>
            <person name="Shea T."/>
            <person name="Sykes S."/>
            <person name="Wortman J."/>
            <person name="Nusbaum C."/>
            <person name="Birren B."/>
        </authorList>
    </citation>
    <scope>NUCLEOTIDE SEQUENCE [LARGE SCALE GENOMIC DNA]</scope>
    <source>
        <strain evidence="2">APO3</strain>
    </source>
</reference>